<sequence>MGGQVARDYELRVGGDRESAPFGPGFPDDLLHQADTMEIWSRDLEGVDEGDAAVEYRLLQSGIVMAVHRVLAS</sequence>
<dbReference type="EMBL" id="JABBVZ010000310">
    <property type="protein sequence ID" value="NMP25205.1"/>
    <property type="molecule type" value="Genomic_DNA"/>
</dbReference>
<evidence type="ECO:0000313" key="1">
    <source>
        <dbReference type="EMBL" id="NMP25205.1"/>
    </source>
</evidence>
<evidence type="ECO:0000313" key="2">
    <source>
        <dbReference type="Proteomes" id="UP000533476"/>
    </source>
</evidence>
<keyword evidence="2" id="KW-1185">Reference proteome</keyword>
<proteinExistence type="predicted"/>
<dbReference type="Proteomes" id="UP000533476">
    <property type="component" value="Unassembled WGS sequence"/>
</dbReference>
<reference evidence="1 2" key="1">
    <citation type="submission" date="2020-04" db="EMBL/GenBank/DDBJ databases">
        <authorList>
            <person name="Zhang R."/>
            <person name="Schippers A."/>
        </authorList>
    </citation>
    <scope>NUCLEOTIDE SEQUENCE [LARGE SCALE GENOMIC DNA]</scope>
    <source>
        <strain evidence="1 2">DSM 109850</strain>
    </source>
</reference>
<comment type="caution">
    <text evidence="1">The sequence shown here is derived from an EMBL/GenBank/DDBJ whole genome shotgun (WGS) entry which is preliminary data.</text>
</comment>
<organism evidence="1 2">
    <name type="scientific">Sulfobacillus harzensis</name>
    <dbReference type="NCBI Taxonomy" id="2729629"/>
    <lineage>
        <taxon>Bacteria</taxon>
        <taxon>Bacillati</taxon>
        <taxon>Bacillota</taxon>
        <taxon>Clostridia</taxon>
        <taxon>Eubacteriales</taxon>
        <taxon>Clostridiales Family XVII. Incertae Sedis</taxon>
        <taxon>Sulfobacillus</taxon>
    </lineage>
</organism>
<accession>A0A7Y0Q592</accession>
<dbReference type="AlphaFoldDB" id="A0A7Y0Q592"/>
<protein>
    <submittedName>
        <fullName evidence="1">Uncharacterized protein</fullName>
    </submittedName>
</protein>
<gene>
    <name evidence="1" type="ORF">HIJ39_23215</name>
</gene>
<dbReference type="RefSeq" id="WP_169103387.1">
    <property type="nucleotide sequence ID" value="NZ_JABBVZ010000310.1"/>
</dbReference>
<name>A0A7Y0Q592_9FIRM</name>